<dbReference type="InterPro" id="IPR006860">
    <property type="entry name" value="FecR"/>
</dbReference>
<name>A0A318EA78_9GAMM</name>
<reference evidence="2 3" key="1">
    <citation type="submission" date="2018-04" db="EMBL/GenBank/DDBJ databases">
        <title>Genomic Encyclopedia of Type Strains, Phase IV (KMG-IV): sequencing the most valuable type-strain genomes for metagenomic binning, comparative biology and taxonomic classification.</title>
        <authorList>
            <person name="Goeker M."/>
        </authorList>
    </citation>
    <scope>NUCLEOTIDE SEQUENCE [LARGE SCALE GENOMIC DNA]</scope>
    <source>
        <strain evidence="2 3">DSM 104150</strain>
    </source>
</reference>
<keyword evidence="3" id="KW-1185">Reference proteome</keyword>
<dbReference type="EMBL" id="QICN01000005">
    <property type="protein sequence ID" value="PXV67710.1"/>
    <property type="molecule type" value="Genomic_DNA"/>
</dbReference>
<accession>A0A318EA78</accession>
<dbReference type="AlphaFoldDB" id="A0A318EA78"/>
<dbReference type="RefSeq" id="WP_110265185.1">
    <property type="nucleotide sequence ID" value="NZ_CAWNXA010000005.1"/>
</dbReference>
<gene>
    <name evidence="2" type="ORF">C8D93_10566</name>
</gene>
<evidence type="ECO:0000313" key="2">
    <source>
        <dbReference type="EMBL" id="PXV67710.1"/>
    </source>
</evidence>
<dbReference type="Proteomes" id="UP000248330">
    <property type="component" value="Unassembled WGS sequence"/>
</dbReference>
<sequence length="248" mass="27140">MPTRHEEDIDDPRRAFLVRALSLGWLAGGAGWQLDALAGPLTDVFGALPARLPTGRSIFRIDGQVWVDGKPATRDTVIGDDAHIRTADDASLVGVVGQDALILRGRSELQLGGARTAKRVFRLVTGAMLAVFGRREQTLDIQTPTATIGIRGTGVYTEADEEKTYVCTCYGRTSIGAADDPAISETITAQHHDAPRWVLARPQNGRRIIPAALQWHTDLELMTLEALVGRQVPFGLEDMDYRGPRREY</sequence>
<evidence type="ECO:0000259" key="1">
    <source>
        <dbReference type="Pfam" id="PF04773"/>
    </source>
</evidence>
<organism evidence="2 3">
    <name type="scientific">Sinimarinibacterium flocculans</name>
    <dbReference type="NCBI Taxonomy" id="985250"/>
    <lineage>
        <taxon>Bacteria</taxon>
        <taxon>Pseudomonadati</taxon>
        <taxon>Pseudomonadota</taxon>
        <taxon>Gammaproteobacteria</taxon>
        <taxon>Nevskiales</taxon>
        <taxon>Nevskiaceae</taxon>
        <taxon>Sinimarinibacterium</taxon>
    </lineage>
</organism>
<dbReference type="Pfam" id="PF04773">
    <property type="entry name" value="FecR"/>
    <property type="match status" value="1"/>
</dbReference>
<protein>
    <submittedName>
        <fullName evidence="2">FecR family protein</fullName>
    </submittedName>
</protein>
<feature type="domain" description="FecR protein" evidence="1">
    <location>
        <begin position="98"/>
        <end position="166"/>
    </location>
</feature>
<proteinExistence type="predicted"/>
<comment type="caution">
    <text evidence="2">The sequence shown here is derived from an EMBL/GenBank/DDBJ whole genome shotgun (WGS) entry which is preliminary data.</text>
</comment>
<evidence type="ECO:0000313" key="3">
    <source>
        <dbReference type="Proteomes" id="UP000248330"/>
    </source>
</evidence>